<evidence type="ECO:0000313" key="6">
    <source>
        <dbReference type="Proteomes" id="UP000277256"/>
    </source>
</evidence>
<name>A0A426V574_9ACTN</name>
<reference evidence="5 6" key="1">
    <citation type="submission" date="2018-12" db="EMBL/GenBank/DDBJ databases">
        <title>Glycomyces sp. YIM 121974 draft genome.</title>
        <authorList>
            <person name="Li Q."/>
        </authorList>
    </citation>
    <scope>NUCLEOTIDE SEQUENCE [LARGE SCALE GENOMIC DNA]</scope>
    <source>
        <strain evidence="5 6">YIM 121974</strain>
    </source>
</reference>
<proteinExistence type="predicted"/>
<dbReference type="GO" id="GO:0016887">
    <property type="term" value="F:ATP hydrolysis activity"/>
    <property type="evidence" value="ECO:0007669"/>
    <property type="project" value="InterPro"/>
</dbReference>
<gene>
    <name evidence="5" type="ORF">EIW28_04610</name>
</gene>
<dbReference type="InterPro" id="IPR003439">
    <property type="entry name" value="ABC_transporter-like_ATP-bd"/>
</dbReference>
<dbReference type="OrthoDB" id="3169603at2"/>
<organism evidence="5 6">
    <name type="scientific">Glycomyces terrestris</name>
    <dbReference type="NCBI Taxonomy" id="2493553"/>
    <lineage>
        <taxon>Bacteria</taxon>
        <taxon>Bacillati</taxon>
        <taxon>Actinomycetota</taxon>
        <taxon>Actinomycetes</taxon>
        <taxon>Glycomycetales</taxon>
        <taxon>Glycomycetaceae</taxon>
        <taxon>Glycomyces</taxon>
    </lineage>
</organism>
<keyword evidence="3 5" id="KW-0067">ATP-binding</keyword>
<dbReference type="InterPro" id="IPR003593">
    <property type="entry name" value="AAA+_ATPase"/>
</dbReference>
<dbReference type="RefSeq" id="WP_125246497.1">
    <property type="nucleotide sequence ID" value="NZ_RSEB01000001.1"/>
</dbReference>
<feature type="domain" description="ABC transporter" evidence="4">
    <location>
        <begin position="5"/>
        <end position="237"/>
    </location>
</feature>
<dbReference type="Pfam" id="PF00005">
    <property type="entry name" value="ABC_tran"/>
    <property type="match status" value="2"/>
</dbReference>
<dbReference type="SUPFAM" id="SSF52540">
    <property type="entry name" value="P-loop containing nucleoside triphosphate hydrolases"/>
    <property type="match status" value="2"/>
</dbReference>
<dbReference type="Proteomes" id="UP000277256">
    <property type="component" value="Unassembled WGS sequence"/>
</dbReference>
<feature type="domain" description="ABC transporter" evidence="4">
    <location>
        <begin position="336"/>
        <end position="531"/>
    </location>
</feature>
<protein>
    <submittedName>
        <fullName evidence="5">ABC-F family ATP-binding cassette domain-containing protein</fullName>
    </submittedName>
</protein>
<dbReference type="FunFam" id="3.40.50.300:FF:001320">
    <property type="entry name" value="Heme ABC transporter ATP-binding protein"/>
    <property type="match status" value="1"/>
</dbReference>
<accession>A0A426V574</accession>
<dbReference type="InterPro" id="IPR050611">
    <property type="entry name" value="ABCF"/>
</dbReference>
<dbReference type="AlphaFoldDB" id="A0A426V574"/>
<dbReference type="InterPro" id="IPR027417">
    <property type="entry name" value="P-loop_NTPase"/>
</dbReference>
<dbReference type="PROSITE" id="PS50893">
    <property type="entry name" value="ABC_TRANSPORTER_2"/>
    <property type="match status" value="2"/>
</dbReference>
<evidence type="ECO:0000259" key="4">
    <source>
        <dbReference type="PROSITE" id="PS50893"/>
    </source>
</evidence>
<keyword evidence="6" id="KW-1185">Reference proteome</keyword>
<dbReference type="PANTHER" id="PTHR19211:SF6">
    <property type="entry name" value="BLL7188 PROTEIN"/>
    <property type="match status" value="1"/>
</dbReference>
<evidence type="ECO:0000256" key="3">
    <source>
        <dbReference type="ARBA" id="ARBA00022840"/>
    </source>
</evidence>
<dbReference type="Gene3D" id="3.40.50.300">
    <property type="entry name" value="P-loop containing nucleotide triphosphate hydrolases"/>
    <property type="match status" value="2"/>
</dbReference>
<dbReference type="SMART" id="SM00382">
    <property type="entry name" value="AAA"/>
    <property type="match status" value="2"/>
</dbReference>
<comment type="caution">
    <text evidence="5">The sequence shown here is derived from an EMBL/GenBank/DDBJ whole genome shotgun (WGS) entry which is preliminary data.</text>
</comment>
<evidence type="ECO:0000313" key="5">
    <source>
        <dbReference type="EMBL" id="RRS02022.1"/>
    </source>
</evidence>
<keyword evidence="2" id="KW-0547">Nucleotide-binding</keyword>
<keyword evidence="1" id="KW-0677">Repeat</keyword>
<dbReference type="EMBL" id="RSEB01000001">
    <property type="protein sequence ID" value="RRS02022.1"/>
    <property type="molecule type" value="Genomic_DNA"/>
</dbReference>
<sequence>MTTYINVQQLRFAWPEGERVFDGVDVVFSDGRTALVGDNGTGKSTLMRLVAGLLKPESGSITASGLIEYLPQELPLRLGDTVADLLGIAGKRKALLAIESGDAGEEHFAAIGDDWDFLDRSRVALDELGLDHVGFDRTVATLSGGESMLVGLAGRLVRRPDVLLLDEPSNNLDATARGRLYQAIRRFNGTLVVVSHDRALLEHVDAVAELYKGRIRVFDGPFSAYEQVIAAEQEAAARAVRDAKQDLTRQRKELVATRIQNDKGAAAWKRERDRGGTPKILLNGKKNAGEVSSAKILLSKQEDVAEARERLDAAEEAVRDDGAINVDLPETSVSTHREIAVIKGLDADGLYGEGLGLHLRGPERVAITGDNGSGKTTLLRAIAAAARVPHGFLTQRLELLDEDATVLDNVRAAAPEADQSVLRTRLARFGMRRDAVFQRVGTLSGGQRLRAALATVLSSQPAPQLLLLDEPTNNLDMSSTRQLQQALTAFQGALVVVSHDEAFLDGLGLTRRVELVRGEGIAADVPVAAGV</sequence>
<evidence type="ECO:0000256" key="1">
    <source>
        <dbReference type="ARBA" id="ARBA00022737"/>
    </source>
</evidence>
<evidence type="ECO:0000256" key="2">
    <source>
        <dbReference type="ARBA" id="ARBA00022741"/>
    </source>
</evidence>
<dbReference type="PANTHER" id="PTHR19211">
    <property type="entry name" value="ATP-BINDING TRANSPORT PROTEIN-RELATED"/>
    <property type="match status" value="1"/>
</dbReference>
<dbReference type="GO" id="GO:0005524">
    <property type="term" value="F:ATP binding"/>
    <property type="evidence" value="ECO:0007669"/>
    <property type="project" value="UniProtKB-KW"/>
</dbReference>